<feature type="domain" description="AprE-like long alpha-helical hairpin" evidence="5">
    <location>
        <begin position="216"/>
        <end position="398"/>
    </location>
</feature>
<evidence type="ECO:0000313" key="6">
    <source>
        <dbReference type="EMBL" id="MBB4346468.1"/>
    </source>
</evidence>
<organism evidence="7 10">
    <name type="scientific">Aliirhizobium cellulosilyticum</name>
    <dbReference type="NCBI Taxonomy" id="393664"/>
    <lineage>
        <taxon>Bacteria</taxon>
        <taxon>Pseudomonadati</taxon>
        <taxon>Pseudomonadota</taxon>
        <taxon>Alphaproteobacteria</taxon>
        <taxon>Hyphomicrobiales</taxon>
        <taxon>Rhizobiaceae</taxon>
        <taxon>Aliirhizobium</taxon>
    </lineage>
</organism>
<feature type="region of interest" description="Disordered" evidence="2">
    <location>
        <begin position="33"/>
        <end position="71"/>
    </location>
</feature>
<dbReference type="Pfam" id="PF25994">
    <property type="entry name" value="HH_AprE"/>
    <property type="match status" value="1"/>
</dbReference>
<evidence type="ECO:0000313" key="8">
    <source>
        <dbReference type="EMBL" id="MBB4445827.1"/>
    </source>
</evidence>
<evidence type="ECO:0000259" key="4">
    <source>
        <dbReference type="Pfam" id="PF02563"/>
    </source>
</evidence>
<evidence type="ECO:0000313" key="9">
    <source>
        <dbReference type="Proteomes" id="UP000520770"/>
    </source>
</evidence>
<evidence type="ECO:0000256" key="1">
    <source>
        <dbReference type="ARBA" id="ARBA00022729"/>
    </source>
</evidence>
<dbReference type="Gene3D" id="3.30.1950.10">
    <property type="entry name" value="wza like domain"/>
    <property type="match status" value="1"/>
</dbReference>
<dbReference type="Pfam" id="PF02563">
    <property type="entry name" value="Poly_export"/>
    <property type="match status" value="1"/>
</dbReference>
<evidence type="ECO:0000259" key="5">
    <source>
        <dbReference type="Pfam" id="PF25994"/>
    </source>
</evidence>
<dbReference type="GO" id="GO:0015159">
    <property type="term" value="F:polysaccharide transmembrane transporter activity"/>
    <property type="evidence" value="ECO:0007669"/>
    <property type="project" value="InterPro"/>
</dbReference>
<dbReference type="PANTHER" id="PTHR33619:SF3">
    <property type="entry name" value="POLYSACCHARIDE EXPORT PROTEIN GFCE-RELATED"/>
    <property type="match status" value="1"/>
</dbReference>
<protein>
    <submittedName>
        <fullName evidence="7">Exopolysaccharide production protein ExoF</fullName>
    </submittedName>
</protein>
<dbReference type="InterPro" id="IPR058781">
    <property type="entry name" value="HH_AprE-like"/>
</dbReference>
<dbReference type="Proteomes" id="UP000524535">
    <property type="component" value="Unassembled WGS sequence"/>
</dbReference>
<feature type="signal peptide" evidence="3">
    <location>
        <begin position="1"/>
        <end position="31"/>
    </location>
</feature>
<keyword evidence="10" id="KW-1185">Reference proteome</keyword>
<dbReference type="RefSeq" id="WP_246435665.1">
    <property type="nucleotide sequence ID" value="NZ_JACIGW010000001.1"/>
</dbReference>
<proteinExistence type="predicted"/>
<dbReference type="PANTHER" id="PTHR33619">
    <property type="entry name" value="POLYSACCHARIDE EXPORT PROTEIN GFCE-RELATED"/>
    <property type="match status" value="1"/>
</dbReference>
<evidence type="ECO:0000256" key="3">
    <source>
        <dbReference type="SAM" id="SignalP"/>
    </source>
</evidence>
<dbReference type="AlphaFoldDB" id="A0A7W6TCU7"/>
<evidence type="ECO:0000313" key="11">
    <source>
        <dbReference type="Proteomes" id="UP000576087"/>
    </source>
</evidence>
<evidence type="ECO:0000313" key="10">
    <source>
        <dbReference type="Proteomes" id="UP000524535"/>
    </source>
</evidence>
<dbReference type="EMBL" id="JACIGW010000001">
    <property type="protein sequence ID" value="MBB4346468.1"/>
    <property type="molecule type" value="Genomic_DNA"/>
</dbReference>
<dbReference type="InterPro" id="IPR003715">
    <property type="entry name" value="Poly_export_N"/>
</dbReference>
<evidence type="ECO:0000313" key="7">
    <source>
        <dbReference type="EMBL" id="MBB4411138.1"/>
    </source>
</evidence>
<name>A0A7W6TCU7_9HYPH</name>
<keyword evidence="1 3" id="KW-0732">Signal</keyword>
<feature type="compositionally biased region" description="Low complexity" evidence="2">
    <location>
        <begin position="33"/>
        <end position="64"/>
    </location>
</feature>
<dbReference type="Proteomes" id="UP000520770">
    <property type="component" value="Unassembled WGS sequence"/>
</dbReference>
<reference evidence="9 10" key="1">
    <citation type="submission" date="2020-08" db="EMBL/GenBank/DDBJ databases">
        <title>Genomic Encyclopedia of Type Strains, Phase IV (KMG-V): Genome sequencing to study the core and pangenomes of soil and plant-associated prokaryotes.</title>
        <authorList>
            <person name="Whitman W."/>
        </authorList>
    </citation>
    <scope>NUCLEOTIDE SEQUENCE [LARGE SCALE GENOMIC DNA]</scope>
    <source>
        <strain evidence="7 10">SEMIA 444</strain>
        <strain evidence="6 9">SEMIA 448</strain>
        <strain evidence="8 11">SEMIA 452</strain>
    </source>
</reference>
<dbReference type="EMBL" id="JACIGY010000001">
    <property type="protein sequence ID" value="MBB4411138.1"/>
    <property type="molecule type" value="Genomic_DNA"/>
</dbReference>
<accession>A0A7W6TCU7</accession>
<feature type="domain" description="Polysaccharide export protein N-terminal" evidence="4">
    <location>
        <begin position="75"/>
        <end position="161"/>
    </location>
</feature>
<evidence type="ECO:0000256" key="2">
    <source>
        <dbReference type="SAM" id="MobiDB-lite"/>
    </source>
</evidence>
<comment type="caution">
    <text evidence="7">The sequence shown here is derived from an EMBL/GenBank/DDBJ whole genome shotgun (WGS) entry which is preliminary data.</text>
</comment>
<dbReference type="EMBL" id="JACIHM010000001">
    <property type="protein sequence ID" value="MBB4445827.1"/>
    <property type="molecule type" value="Genomic_DNA"/>
</dbReference>
<dbReference type="Proteomes" id="UP000576087">
    <property type="component" value="Unassembled WGS sequence"/>
</dbReference>
<feature type="chain" id="PRO_5044130335" evidence="3">
    <location>
        <begin position="32"/>
        <end position="461"/>
    </location>
</feature>
<sequence length="461" mass="50027">MGIRMVFPRRIPTLAIAAGTFVLSLTTSAGAQTSAQPQSQTPQSQAQPQAAAAAQPATKTSKPAQATATVSAKSQEGAYRLGVMDKLRIRVAEWQPADGSVRTWDAVSGDYAVGPSGALSLPFIGDLDAAGKTTAEVGKAIGERLQSEFALRNLPSASVEIAEFRPLFLAGDVDKPGEYPYSPNLTVLKAVSLAGGLKRSDAGQRFARDFIRARGDAQVSDSERGRLIARRARLMAEIANAKELAMPPELKDVPNAKELMASEASLMKSRRERYELQLKALADLKTLLDTEVQSLAQKSGTQQRQLALYNDDRDRMAKLSEQGLATSSRRLSAEERAADLESNMLDTDTASLRAKQDINKANQDEINLRNDWDAQRAQELQDTEAQLEKLGLELSTSRELMQEALAQSAEALKFDPSNKDATIKYVIVRDNGDGPKQITVDENAMLRPGDVIKVSSDLLMQ</sequence>
<gene>
    <name evidence="7" type="ORF">GGE31_001609</name>
    <name evidence="6" type="ORF">GGE33_000176</name>
    <name evidence="8" type="ORF">GGE35_001609</name>
</gene>
<dbReference type="InterPro" id="IPR049712">
    <property type="entry name" value="Poly_export"/>
</dbReference>